<dbReference type="InterPro" id="IPR039087">
    <property type="entry name" value="VCPIP1"/>
</dbReference>
<protein>
    <submittedName>
        <fullName evidence="2">Uncharacterized protein</fullName>
    </submittedName>
</protein>
<keyword evidence="3" id="KW-1185">Reference proteome</keyword>
<dbReference type="Proteomes" id="UP000677054">
    <property type="component" value="Unassembled WGS sequence"/>
</dbReference>
<dbReference type="PANTHER" id="PTHR14843:SF2">
    <property type="entry name" value="DEUBIQUITINATING PROTEIN VCPIP1"/>
    <property type="match status" value="1"/>
</dbReference>
<feature type="compositionally biased region" description="Polar residues" evidence="1">
    <location>
        <begin position="191"/>
        <end position="206"/>
    </location>
</feature>
<dbReference type="GO" id="GO:0090168">
    <property type="term" value="P:Golgi reassembly"/>
    <property type="evidence" value="ECO:0007669"/>
    <property type="project" value="TreeGrafter"/>
</dbReference>
<accession>A0A7R9A3F4</accession>
<reference evidence="2" key="1">
    <citation type="submission" date="2020-11" db="EMBL/GenBank/DDBJ databases">
        <authorList>
            <person name="Tran Van P."/>
        </authorList>
    </citation>
    <scope>NUCLEOTIDE SEQUENCE</scope>
</reference>
<gene>
    <name evidence="2" type="ORF">DSTB1V02_LOCUS1838</name>
</gene>
<dbReference type="GO" id="GO:0035871">
    <property type="term" value="P:protein K11-linked deubiquitination"/>
    <property type="evidence" value="ECO:0007669"/>
    <property type="project" value="TreeGrafter"/>
</dbReference>
<evidence type="ECO:0000313" key="2">
    <source>
        <dbReference type="EMBL" id="CAD7241860.1"/>
    </source>
</evidence>
<evidence type="ECO:0000256" key="1">
    <source>
        <dbReference type="SAM" id="MobiDB-lite"/>
    </source>
</evidence>
<organism evidence="2">
    <name type="scientific">Darwinula stevensoni</name>
    <dbReference type="NCBI Taxonomy" id="69355"/>
    <lineage>
        <taxon>Eukaryota</taxon>
        <taxon>Metazoa</taxon>
        <taxon>Ecdysozoa</taxon>
        <taxon>Arthropoda</taxon>
        <taxon>Crustacea</taxon>
        <taxon>Oligostraca</taxon>
        <taxon>Ostracoda</taxon>
        <taxon>Podocopa</taxon>
        <taxon>Podocopida</taxon>
        <taxon>Darwinulocopina</taxon>
        <taxon>Darwinuloidea</taxon>
        <taxon>Darwinulidae</taxon>
        <taxon>Darwinula</taxon>
    </lineage>
</organism>
<dbReference type="AlphaFoldDB" id="A0A7R9A3F4"/>
<name>A0A7R9A3F4_9CRUS</name>
<dbReference type="GO" id="GO:0016320">
    <property type="term" value="P:endoplasmic reticulum membrane fusion"/>
    <property type="evidence" value="ECO:0007669"/>
    <property type="project" value="TreeGrafter"/>
</dbReference>
<dbReference type="GO" id="GO:0016567">
    <property type="term" value="P:protein ubiquitination"/>
    <property type="evidence" value="ECO:0007669"/>
    <property type="project" value="InterPro"/>
</dbReference>
<dbReference type="EMBL" id="CAJPEV010000187">
    <property type="protein sequence ID" value="CAG0882006.1"/>
    <property type="molecule type" value="Genomic_DNA"/>
</dbReference>
<dbReference type="GO" id="GO:0071108">
    <property type="term" value="P:protein K48-linked deubiquitination"/>
    <property type="evidence" value="ECO:0007669"/>
    <property type="project" value="TreeGrafter"/>
</dbReference>
<proteinExistence type="predicted"/>
<dbReference type="PANTHER" id="PTHR14843">
    <property type="entry name" value="DEUBIQUITINATING PROTEIN VCIP135"/>
    <property type="match status" value="1"/>
</dbReference>
<sequence length="237" mass="26081">MNLGGDKIQVELEEPEKGKQVTHLPSPIVSTSILSDAIVEHLTQLQCEVRGGLEVEEAFLELQASLRTQSIWEYVQGKPHLFEENGLYMKKAFCIYGPLHHHQHLSIPPFNDKTFRYDGVHKTLELCLEPAGHVRIGEVELVEGQRIRGKILRKGPGFAVLAPSGNCESAADESFLIQVEEDEANAYPAPSVQSLDSNDVTDSASSQERKHTDGSMGPSGCCDLCPCDAHTESMQES</sequence>
<feature type="region of interest" description="Disordered" evidence="1">
    <location>
        <begin position="187"/>
        <end position="218"/>
    </location>
</feature>
<dbReference type="GO" id="GO:0004843">
    <property type="term" value="F:cysteine-type deubiquitinase activity"/>
    <property type="evidence" value="ECO:0007669"/>
    <property type="project" value="InterPro"/>
</dbReference>
<dbReference type="EMBL" id="LR899704">
    <property type="protein sequence ID" value="CAD7241860.1"/>
    <property type="molecule type" value="Genomic_DNA"/>
</dbReference>
<evidence type="ECO:0000313" key="3">
    <source>
        <dbReference type="Proteomes" id="UP000677054"/>
    </source>
</evidence>